<dbReference type="Proteomes" id="UP000438288">
    <property type="component" value="Unassembled WGS sequence"/>
</dbReference>
<evidence type="ECO:0000313" key="2">
    <source>
        <dbReference type="EMBL" id="RHK17987.1"/>
    </source>
</evidence>
<dbReference type="PANTHER" id="PTHR12526">
    <property type="entry name" value="GLYCOSYLTRANSFERASE"/>
    <property type="match status" value="1"/>
</dbReference>
<dbReference type="Pfam" id="PF13692">
    <property type="entry name" value="Glyco_trans_1_4"/>
    <property type="match status" value="1"/>
</dbReference>
<accession>A0A415FD83</accession>
<proteinExistence type="predicted"/>
<organism evidence="2 3">
    <name type="scientific">Bacteroides xylanisolvens</name>
    <dbReference type="NCBI Taxonomy" id="371601"/>
    <lineage>
        <taxon>Bacteria</taxon>
        <taxon>Pseudomonadati</taxon>
        <taxon>Bacteroidota</taxon>
        <taxon>Bacteroidia</taxon>
        <taxon>Bacteroidales</taxon>
        <taxon>Bacteroidaceae</taxon>
        <taxon>Bacteroides</taxon>
    </lineage>
</organism>
<protein>
    <submittedName>
        <fullName evidence="2">Glycosyltransferase</fullName>
    </submittedName>
</protein>
<sequence>MKLGYLLRRCYDKFWGVDKKYTSLISKEAPWVYVSYISDVFYKRDNETYMRGHQSRQETIEIVNVFNELGYNVFLSDSNHPKLPNRNFKILFGIEPGFVEAYRKYPEATKIYYATGAYSGHQNSMIINRTDGFSQKHHYKYPYNRLVVEYDNLEVADAILQIGSKYTVETYPKQYRDKIVTIHQSCVLSPECTELVRNYSNRKDYMWLGGGGCILKGLDLVVDYFKEHPELTIHIVGSIEEEFIKAYHHSFPSNVIFHGFMNVASEEFMCIVSACNFLIYPSCTEGMPGSVITSMYYGIIPIVSRWAAFDEIDEMGYLLAGLDEESIQLAIDKVQKLSDEEVENLSLKCVKFAQNTYNLKKFKEEFKQYIQKYGN</sequence>
<evidence type="ECO:0000313" key="1">
    <source>
        <dbReference type="EMBL" id="KAB6336083.1"/>
    </source>
</evidence>
<reference evidence="1 4" key="2">
    <citation type="journal article" date="2019" name="Nat. Med.">
        <title>A library of human gut bacterial isolates paired with longitudinal multiomics data enables mechanistic microbiome research.</title>
        <authorList>
            <person name="Poyet M."/>
            <person name="Groussin M."/>
            <person name="Gibbons S.M."/>
            <person name="Avila-Pacheco J."/>
            <person name="Jiang X."/>
            <person name="Kearney S.M."/>
            <person name="Perrotta A.R."/>
            <person name="Berdy B."/>
            <person name="Zhao S."/>
            <person name="Lieberman T.D."/>
            <person name="Swanson P.K."/>
            <person name="Smith M."/>
            <person name="Roesemann S."/>
            <person name="Alexander J.E."/>
            <person name="Rich S.A."/>
            <person name="Livny J."/>
            <person name="Vlamakis H."/>
            <person name="Clish C."/>
            <person name="Bullock K."/>
            <person name="Deik A."/>
            <person name="Scott J."/>
            <person name="Pierce K.A."/>
            <person name="Xavier R.J."/>
            <person name="Alm E.J."/>
        </authorList>
    </citation>
    <scope>NUCLEOTIDE SEQUENCE [LARGE SCALE GENOMIC DNA]</scope>
    <source>
        <strain evidence="1 4">BIOML-A16</strain>
    </source>
</reference>
<evidence type="ECO:0000313" key="4">
    <source>
        <dbReference type="Proteomes" id="UP000438288"/>
    </source>
</evidence>
<gene>
    <name evidence="2" type="ORF">DW075_23885</name>
    <name evidence="1" type="ORF">GAZ43_23905</name>
</gene>
<dbReference type="EMBL" id="WDCP01000099">
    <property type="protein sequence ID" value="KAB6336083.1"/>
    <property type="molecule type" value="Genomic_DNA"/>
</dbReference>
<dbReference type="PANTHER" id="PTHR12526:SF630">
    <property type="entry name" value="GLYCOSYLTRANSFERASE"/>
    <property type="match status" value="1"/>
</dbReference>
<evidence type="ECO:0000313" key="3">
    <source>
        <dbReference type="Proteomes" id="UP000285503"/>
    </source>
</evidence>
<keyword evidence="2" id="KW-0808">Transferase</keyword>
<dbReference type="EMBL" id="QRNE01000244">
    <property type="protein sequence ID" value="RHK17987.1"/>
    <property type="molecule type" value="Genomic_DNA"/>
</dbReference>
<dbReference type="Gene3D" id="3.40.50.2000">
    <property type="entry name" value="Glycogen Phosphorylase B"/>
    <property type="match status" value="1"/>
</dbReference>
<dbReference type="GO" id="GO:0016740">
    <property type="term" value="F:transferase activity"/>
    <property type="evidence" value="ECO:0007669"/>
    <property type="project" value="UniProtKB-KW"/>
</dbReference>
<comment type="caution">
    <text evidence="2">The sequence shown here is derived from an EMBL/GenBank/DDBJ whole genome shotgun (WGS) entry which is preliminary data.</text>
</comment>
<reference evidence="2 3" key="1">
    <citation type="submission" date="2018-08" db="EMBL/GenBank/DDBJ databases">
        <title>A genome reference for cultivated species of the human gut microbiota.</title>
        <authorList>
            <person name="Zou Y."/>
            <person name="Xue W."/>
            <person name="Luo G."/>
        </authorList>
    </citation>
    <scope>NUCLEOTIDE SEQUENCE [LARGE SCALE GENOMIC DNA]</scope>
    <source>
        <strain evidence="2 3">AF46-11NS</strain>
    </source>
</reference>
<dbReference type="RefSeq" id="WP_008643383.1">
    <property type="nucleotide sequence ID" value="NZ_CP042282.1"/>
</dbReference>
<dbReference type="AlphaFoldDB" id="A0A415FD83"/>
<dbReference type="Proteomes" id="UP000285503">
    <property type="component" value="Unassembled WGS sequence"/>
</dbReference>
<name>A0A415FD83_9BACE</name>
<dbReference type="SUPFAM" id="SSF53756">
    <property type="entry name" value="UDP-Glycosyltransferase/glycogen phosphorylase"/>
    <property type="match status" value="1"/>
</dbReference>